<accession>A0ABN1U645</accession>
<keyword evidence="3" id="KW-0732">Signal</keyword>
<organism evidence="4 5">
    <name type="scientific">Kitasatospora arboriphila</name>
    <dbReference type="NCBI Taxonomy" id="258052"/>
    <lineage>
        <taxon>Bacteria</taxon>
        <taxon>Bacillati</taxon>
        <taxon>Actinomycetota</taxon>
        <taxon>Actinomycetes</taxon>
        <taxon>Kitasatosporales</taxon>
        <taxon>Streptomycetaceae</taxon>
        <taxon>Kitasatospora</taxon>
    </lineage>
</organism>
<sequence>MILCQFRLLRVAVFATVCVALAALGHAAVSGQPVPVPVLGAAAAGTAAGTWLLAGRRRGIAAIAGWMTAAQAALHLLFEQTAARPAEPSADLVRLLLCVHGEAPDGVDPVELARAAGLDPAALGAAAGHVHGLHGHAGGGAGAGGAALLHGMSPGMVAAHLLAALACSLLLWRGEAALAAVVAAVRTLAEVFAPVVLLLAPFRQEPPRAVRPAVRRVRRPRQPALAHAVGRRGPPHLVPAV</sequence>
<dbReference type="RefSeq" id="WP_344628067.1">
    <property type="nucleotide sequence ID" value="NZ_BAAALD010000136.1"/>
</dbReference>
<comment type="caution">
    <text evidence="4">The sequence shown here is derived from an EMBL/GenBank/DDBJ whole genome shotgun (WGS) entry which is preliminary data.</text>
</comment>
<feature type="region of interest" description="Disordered" evidence="1">
    <location>
        <begin position="221"/>
        <end position="241"/>
    </location>
</feature>
<feature type="signal peptide" evidence="3">
    <location>
        <begin position="1"/>
        <end position="22"/>
    </location>
</feature>
<reference evidence="4 5" key="1">
    <citation type="journal article" date="2019" name="Int. J. Syst. Evol. Microbiol.">
        <title>The Global Catalogue of Microorganisms (GCM) 10K type strain sequencing project: providing services to taxonomists for standard genome sequencing and annotation.</title>
        <authorList>
            <consortium name="The Broad Institute Genomics Platform"/>
            <consortium name="The Broad Institute Genome Sequencing Center for Infectious Disease"/>
            <person name="Wu L."/>
            <person name="Ma J."/>
        </authorList>
    </citation>
    <scope>NUCLEOTIDE SEQUENCE [LARGE SCALE GENOMIC DNA]</scope>
    <source>
        <strain evidence="4 5">JCM 13002</strain>
    </source>
</reference>
<keyword evidence="2" id="KW-1133">Transmembrane helix</keyword>
<evidence type="ECO:0000313" key="4">
    <source>
        <dbReference type="EMBL" id="GAA1123198.1"/>
    </source>
</evidence>
<keyword evidence="5" id="KW-1185">Reference proteome</keyword>
<feature type="transmembrane region" description="Helical" evidence="2">
    <location>
        <begin position="37"/>
        <end position="54"/>
    </location>
</feature>
<feature type="chain" id="PRO_5045547133" description="PE-PGRS family protein" evidence="3">
    <location>
        <begin position="23"/>
        <end position="241"/>
    </location>
</feature>
<evidence type="ECO:0008006" key="6">
    <source>
        <dbReference type="Google" id="ProtNLM"/>
    </source>
</evidence>
<dbReference type="Proteomes" id="UP001499987">
    <property type="component" value="Unassembled WGS sequence"/>
</dbReference>
<keyword evidence="2" id="KW-0472">Membrane</keyword>
<name>A0ABN1U645_9ACTN</name>
<gene>
    <name evidence="4" type="ORF">GCM10009663_73100</name>
</gene>
<dbReference type="EMBL" id="BAAALD010000136">
    <property type="protein sequence ID" value="GAA1123198.1"/>
    <property type="molecule type" value="Genomic_DNA"/>
</dbReference>
<evidence type="ECO:0000256" key="1">
    <source>
        <dbReference type="SAM" id="MobiDB-lite"/>
    </source>
</evidence>
<evidence type="ECO:0000256" key="2">
    <source>
        <dbReference type="SAM" id="Phobius"/>
    </source>
</evidence>
<evidence type="ECO:0000256" key="3">
    <source>
        <dbReference type="SAM" id="SignalP"/>
    </source>
</evidence>
<proteinExistence type="predicted"/>
<protein>
    <recommendedName>
        <fullName evidence="6">PE-PGRS family protein</fullName>
    </recommendedName>
</protein>
<keyword evidence="2" id="KW-0812">Transmembrane</keyword>
<evidence type="ECO:0000313" key="5">
    <source>
        <dbReference type="Proteomes" id="UP001499987"/>
    </source>
</evidence>